<organism evidence="1">
    <name type="scientific">mine drainage metagenome</name>
    <dbReference type="NCBI Taxonomy" id="410659"/>
    <lineage>
        <taxon>unclassified sequences</taxon>
        <taxon>metagenomes</taxon>
        <taxon>ecological metagenomes</taxon>
    </lineage>
</organism>
<reference evidence="1" key="1">
    <citation type="submission" date="2009-10" db="EMBL/GenBank/DDBJ databases">
        <title>Diversity of trophic interactions inside an arsenic-rich microbial ecosystem.</title>
        <authorList>
            <person name="Bertin P.N."/>
            <person name="Heinrich-Salmeron A."/>
            <person name="Pelletier E."/>
            <person name="Goulhen-Chollet F."/>
            <person name="Arsene-Ploetze F."/>
            <person name="Gallien S."/>
            <person name="Calteau A."/>
            <person name="Vallenet D."/>
            <person name="Casiot C."/>
            <person name="Chane-Woon-Ming B."/>
            <person name="Giloteaux L."/>
            <person name="Barakat M."/>
            <person name="Bonnefoy V."/>
            <person name="Bruneel O."/>
            <person name="Chandler M."/>
            <person name="Cleiss J."/>
            <person name="Duran R."/>
            <person name="Elbaz-Poulichet F."/>
            <person name="Fonknechten N."/>
            <person name="Lauga B."/>
            <person name="Mornico D."/>
            <person name="Ortet P."/>
            <person name="Schaeffer C."/>
            <person name="Siguier P."/>
            <person name="Alexander Thil Smith A."/>
            <person name="Van Dorsselaer A."/>
            <person name="Weissenbach J."/>
            <person name="Medigue C."/>
            <person name="Le Paslier D."/>
        </authorList>
    </citation>
    <scope>NUCLEOTIDE SEQUENCE</scope>
</reference>
<comment type="caution">
    <text evidence="1">The sequence shown here is derived from an EMBL/GenBank/DDBJ whole genome shotgun (WGS) entry which is preliminary data.</text>
</comment>
<dbReference type="PANTHER" id="PTHR33969">
    <property type="entry name" value="SEGREGATION AND CONDENSATION PROTEIN A"/>
    <property type="match status" value="1"/>
</dbReference>
<dbReference type="EMBL" id="CABR01000022">
    <property type="protein sequence ID" value="CBI09276.1"/>
    <property type="molecule type" value="Genomic_DNA"/>
</dbReference>
<gene>
    <name evidence="1" type="ORF">CARN7_2950</name>
</gene>
<dbReference type="PANTHER" id="PTHR33969:SF2">
    <property type="entry name" value="SEGREGATION AND CONDENSATION PROTEIN A"/>
    <property type="match status" value="1"/>
</dbReference>
<proteinExistence type="predicted"/>
<dbReference type="Pfam" id="PF02616">
    <property type="entry name" value="SMC_ScpA"/>
    <property type="match status" value="1"/>
</dbReference>
<evidence type="ECO:0000313" key="1">
    <source>
        <dbReference type="EMBL" id="CBI09276.1"/>
    </source>
</evidence>
<protein>
    <submittedName>
        <fullName evidence="1">Putative Segregation and condensation protein A</fullName>
    </submittedName>
</protein>
<sequence>MNKIRLHGQMMNASLAWVNGEPLKEMPPDLYIPPDALAVYLDTFEGPLDLLSWLIRRHRLDVLDIPMAQLTAQYMKYVLWMRSQRLELAAEYLVMAVWLIEIKSRLLLPGIPDVDETAGDTDPRAELVQRLLEYEKIRWAAQQLEALPRIGREFFAVHLLPEPGTESPPVVDVAAFPLIWLEFIKHDRLLSHHKAARRELSVRAAMASLLSGVQGDLFVAFYTLFDVRQGVAQWVVNFLALLELAREHQIELVQNQSFAPIYLRAAGQTGEGDSF</sequence>
<dbReference type="Gene3D" id="6.10.250.2410">
    <property type="match status" value="1"/>
</dbReference>
<accession>E6QPV5</accession>
<dbReference type="InterPro" id="IPR003768">
    <property type="entry name" value="ScpA"/>
</dbReference>
<name>E6QPV5_9ZZZZ</name>
<dbReference type="AlphaFoldDB" id="E6QPV5"/>